<organism evidence="1 2">
    <name type="scientific">Acrocarpospora phusangensis</name>
    <dbReference type="NCBI Taxonomy" id="1070424"/>
    <lineage>
        <taxon>Bacteria</taxon>
        <taxon>Bacillati</taxon>
        <taxon>Actinomycetota</taxon>
        <taxon>Actinomycetes</taxon>
        <taxon>Streptosporangiales</taxon>
        <taxon>Streptosporangiaceae</taxon>
        <taxon>Acrocarpospora</taxon>
    </lineage>
</organism>
<dbReference type="Proteomes" id="UP000640052">
    <property type="component" value="Unassembled WGS sequence"/>
</dbReference>
<sequence>MGNVLAGVVSAATAGPARSTDKKPARTTANFIGKHPICQEMDDKCPLGEI</sequence>
<accession>A0A919Q7Y1</accession>
<keyword evidence="2" id="KW-1185">Reference proteome</keyword>
<evidence type="ECO:0000313" key="2">
    <source>
        <dbReference type="Proteomes" id="UP000640052"/>
    </source>
</evidence>
<gene>
    <name evidence="1" type="ORF">Aph01nite_08680</name>
</gene>
<name>A0A919Q7Y1_9ACTN</name>
<reference evidence="1" key="1">
    <citation type="submission" date="2021-01" db="EMBL/GenBank/DDBJ databases">
        <title>Whole genome shotgun sequence of Acrocarpospora phusangensis NBRC 108782.</title>
        <authorList>
            <person name="Komaki H."/>
            <person name="Tamura T."/>
        </authorList>
    </citation>
    <scope>NUCLEOTIDE SEQUENCE</scope>
    <source>
        <strain evidence="1">NBRC 108782</strain>
    </source>
</reference>
<comment type="caution">
    <text evidence="1">The sequence shown here is derived from an EMBL/GenBank/DDBJ whole genome shotgun (WGS) entry which is preliminary data.</text>
</comment>
<proteinExistence type="predicted"/>
<protein>
    <submittedName>
        <fullName evidence="1">Uncharacterized protein</fullName>
    </submittedName>
</protein>
<evidence type="ECO:0000313" key="1">
    <source>
        <dbReference type="EMBL" id="GIH22558.1"/>
    </source>
</evidence>
<dbReference type="EMBL" id="BOOA01000005">
    <property type="protein sequence ID" value="GIH22558.1"/>
    <property type="molecule type" value="Genomic_DNA"/>
</dbReference>
<dbReference type="AlphaFoldDB" id="A0A919Q7Y1"/>